<reference evidence="9 10" key="1">
    <citation type="journal article" date="2018" name="Int. J. Syst. Evol. Microbiol.">
        <title>Flavobacterium chryseum sp. nov. and Flavobacterium psychroterrae sp. nov., novel environmental bacteria isolated from Antarctica.</title>
        <authorList>
            <person name="Kralova S."/>
            <person name="Svec P."/>
            <person name="Busse H.J."/>
            <person name="Stankova E."/>
            <person name="Vaczi P."/>
            <person name="Sedlacek I."/>
        </authorList>
    </citation>
    <scope>NUCLEOTIDE SEQUENCE [LARGE SCALE GENOMIC DNA]</scope>
    <source>
        <strain evidence="9 10">CCM 8827</strain>
    </source>
</reference>
<keyword evidence="3" id="KW-0645">Protease</keyword>
<gene>
    <name evidence="9" type="primary">xrtF</name>
    <name evidence="9" type="ORF">KHA90_02310</name>
</gene>
<dbReference type="Proteomes" id="UP000722625">
    <property type="component" value="Unassembled WGS sequence"/>
</dbReference>
<evidence type="ECO:0000313" key="10">
    <source>
        <dbReference type="Proteomes" id="UP000722625"/>
    </source>
</evidence>
<accession>A0ABS5P6B5</accession>
<evidence type="ECO:0000256" key="7">
    <source>
        <dbReference type="ARBA" id="ARBA00023136"/>
    </source>
</evidence>
<keyword evidence="7 8" id="KW-0472">Membrane</keyword>
<dbReference type="NCBIfam" id="TIGR04128">
    <property type="entry name" value="exoso_Fjoh_1448"/>
    <property type="match status" value="1"/>
</dbReference>
<name>A0ABS5P6B5_9FLAO</name>
<comment type="subcellular location">
    <subcellularLocation>
        <location evidence="1">Cell membrane</location>
        <topology evidence="1">Multi-pass membrane protein</topology>
    </subcellularLocation>
</comment>
<protein>
    <submittedName>
        <fullName evidence="9">Exosortase family protein XrtF</fullName>
    </submittedName>
</protein>
<evidence type="ECO:0000256" key="5">
    <source>
        <dbReference type="ARBA" id="ARBA00022801"/>
    </source>
</evidence>
<keyword evidence="6 8" id="KW-1133">Transmembrane helix</keyword>
<keyword evidence="5" id="KW-0378">Hydrolase</keyword>
<feature type="transmembrane region" description="Helical" evidence="8">
    <location>
        <begin position="82"/>
        <end position="106"/>
    </location>
</feature>
<proteinExistence type="predicted"/>
<evidence type="ECO:0000256" key="8">
    <source>
        <dbReference type="SAM" id="Phobius"/>
    </source>
</evidence>
<feature type="transmembrane region" description="Helical" evidence="8">
    <location>
        <begin position="148"/>
        <end position="170"/>
    </location>
</feature>
<evidence type="ECO:0000256" key="6">
    <source>
        <dbReference type="ARBA" id="ARBA00022989"/>
    </source>
</evidence>
<evidence type="ECO:0000256" key="1">
    <source>
        <dbReference type="ARBA" id="ARBA00004651"/>
    </source>
</evidence>
<feature type="transmembrane region" description="Helical" evidence="8">
    <location>
        <begin position="113"/>
        <end position="142"/>
    </location>
</feature>
<evidence type="ECO:0000256" key="2">
    <source>
        <dbReference type="ARBA" id="ARBA00022475"/>
    </source>
</evidence>
<dbReference type="NCBIfam" id="TIGR04178">
    <property type="entry name" value="exo_archaeo"/>
    <property type="match status" value="1"/>
</dbReference>
<dbReference type="RefSeq" id="WP_213294681.1">
    <property type="nucleotide sequence ID" value="NZ_JAGYVZ010000002.1"/>
</dbReference>
<evidence type="ECO:0000256" key="4">
    <source>
        <dbReference type="ARBA" id="ARBA00022692"/>
    </source>
</evidence>
<organism evidence="9 10">
    <name type="scientific">Flavobacterium psychroterrae</name>
    <dbReference type="NCBI Taxonomy" id="2133767"/>
    <lineage>
        <taxon>Bacteria</taxon>
        <taxon>Pseudomonadati</taxon>
        <taxon>Bacteroidota</taxon>
        <taxon>Flavobacteriia</taxon>
        <taxon>Flavobacteriales</taxon>
        <taxon>Flavobacteriaceae</taxon>
        <taxon>Flavobacterium</taxon>
    </lineage>
</organism>
<sequence length="178" mass="20897">MKKYLTQFKPFLIFISTFFAAYILLTIAYKFYLDSFKTTDVDGITYVVGKNVYQLMNLFNCDIKINESISNAWLEVWYNKKYVIRIVEGCNAVSIFILFFSFILAFSGKLKTTVLYILFGIMFIYVLNVIRIALLAVLLFYFPEQKHILHGVLFPLIIYGAVFILWVIWINKFSKYAT</sequence>
<dbReference type="EMBL" id="JAGYVZ010000002">
    <property type="protein sequence ID" value="MBS7229845.1"/>
    <property type="molecule type" value="Genomic_DNA"/>
</dbReference>
<evidence type="ECO:0000313" key="9">
    <source>
        <dbReference type="EMBL" id="MBS7229845.1"/>
    </source>
</evidence>
<dbReference type="InterPro" id="IPR026323">
    <property type="entry name" value="Exosortase-related_prot_XrtF"/>
</dbReference>
<keyword evidence="2" id="KW-1003">Cell membrane</keyword>
<keyword evidence="10" id="KW-1185">Reference proteome</keyword>
<keyword evidence="4 8" id="KW-0812">Transmembrane</keyword>
<comment type="caution">
    <text evidence="9">The sequence shown here is derived from an EMBL/GenBank/DDBJ whole genome shotgun (WGS) entry which is preliminary data.</text>
</comment>
<dbReference type="InterPro" id="IPR026392">
    <property type="entry name" value="Exo/Archaeosortase_dom"/>
</dbReference>
<feature type="transmembrane region" description="Helical" evidence="8">
    <location>
        <begin position="12"/>
        <end position="32"/>
    </location>
</feature>
<evidence type="ECO:0000256" key="3">
    <source>
        <dbReference type="ARBA" id="ARBA00022670"/>
    </source>
</evidence>